<sequence>MSVTLTKGAVEALVNGSQVNNAVLQIINIRKVSADSGPLRYRLRLSDGLHTWSSFILATQLNTLTEDKLVPNSVFLVKKSVNNKLSDGRLVVILLDMEFLQSAEETGGKIGDPTPYEPVVGTSSSQSAPSTSVPASSPLASEPGPSNWNKSNVSSPGGREVVLCECHPRRHHP</sequence>
<feature type="compositionally biased region" description="Polar residues" evidence="1">
    <location>
        <begin position="144"/>
        <end position="155"/>
    </location>
</feature>
<dbReference type="InterPro" id="IPR012340">
    <property type="entry name" value="NA-bd_OB-fold"/>
</dbReference>
<dbReference type="AlphaFoldDB" id="A0AAN7X0Z1"/>
<evidence type="ECO:0000313" key="3">
    <source>
        <dbReference type="EMBL" id="KAK5850855.1"/>
    </source>
</evidence>
<reference evidence="3 4" key="1">
    <citation type="journal article" date="2023" name="Genes (Basel)">
        <title>Chromosome-Level Genome Assembly and Circadian Gene Repertoire of the Patagonia Blennie Eleginops maclovinus-The Closest Ancestral Proxy of Antarctic Cryonotothenioids.</title>
        <authorList>
            <person name="Cheng C.C."/>
            <person name="Rivera-Colon A.G."/>
            <person name="Minhas B.F."/>
            <person name="Wilson L."/>
            <person name="Rayamajhi N."/>
            <person name="Vargas-Chacoff L."/>
            <person name="Catchen J.M."/>
        </authorList>
    </citation>
    <scope>NUCLEOTIDE SEQUENCE [LARGE SCALE GENOMIC DNA]</scope>
    <source>
        <strain evidence="3">JMC-PN-2008</strain>
    </source>
</reference>
<dbReference type="FunFam" id="2.40.50.140:FF:000117">
    <property type="entry name" value="Replication protein A subunit"/>
    <property type="match status" value="1"/>
</dbReference>
<feature type="region of interest" description="Disordered" evidence="1">
    <location>
        <begin position="105"/>
        <end position="173"/>
    </location>
</feature>
<proteinExistence type="predicted"/>
<dbReference type="GO" id="GO:0003677">
    <property type="term" value="F:DNA binding"/>
    <property type="evidence" value="ECO:0007669"/>
    <property type="project" value="InterPro"/>
</dbReference>
<feature type="compositionally biased region" description="Low complexity" evidence="1">
    <location>
        <begin position="123"/>
        <end position="141"/>
    </location>
</feature>
<feature type="domain" description="Replication factor-A protein 1 N-terminal" evidence="2">
    <location>
        <begin position="5"/>
        <end position="101"/>
    </location>
</feature>
<keyword evidence="4" id="KW-1185">Reference proteome</keyword>
<gene>
    <name evidence="3" type="ORF">PBY51_001696</name>
</gene>
<dbReference type="GO" id="GO:0006260">
    <property type="term" value="P:DNA replication"/>
    <property type="evidence" value="ECO:0007669"/>
    <property type="project" value="InterPro"/>
</dbReference>
<evidence type="ECO:0000259" key="2">
    <source>
        <dbReference type="Pfam" id="PF04057"/>
    </source>
</evidence>
<reference evidence="3 4" key="2">
    <citation type="journal article" date="2023" name="Mol. Biol. Evol.">
        <title>Genomics of Secondarily Temperate Adaptation in the Only Non-Antarctic Icefish.</title>
        <authorList>
            <person name="Rivera-Colon A.G."/>
            <person name="Rayamajhi N."/>
            <person name="Minhas B.F."/>
            <person name="Madrigal G."/>
            <person name="Bilyk K.T."/>
            <person name="Yoon V."/>
            <person name="Hune M."/>
            <person name="Gregory S."/>
            <person name="Cheng C.H.C."/>
            <person name="Catchen J.M."/>
        </authorList>
    </citation>
    <scope>NUCLEOTIDE SEQUENCE [LARGE SCALE GENOMIC DNA]</scope>
    <source>
        <strain evidence="3">JMC-PN-2008</strain>
    </source>
</reference>
<accession>A0AAN7X0Z1</accession>
<dbReference type="Pfam" id="PF04057">
    <property type="entry name" value="Rep-A_N"/>
    <property type="match status" value="1"/>
</dbReference>
<protein>
    <recommendedName>
        <fullName evidence="2">Replication factor-A protein 1 N-terminal domain-containing protein</fullName>
    </recommendedName>
</protein>
<dbReference type="Gene3D" id="2.40.50.140">
    <property type="entry name" value="Nucleic acid-binding proteins"/>
    <property type="match status" value="1"/>
</dbReference>
<organism evidence="3 4">
    <name type="scientific">Eleginops maclovinus</name>
    <name type="common">Patagonian blennie</name>
    <name type="synonym">Eleginus maclovinus</name>
    <dbReference type="NCBI Taxonomy" id="56733"/>
    <lineage>
        <taxon>Eukaryota</taxon>
        <taxon>Metazoa</taxon>
        <taxon>Chordata</taxon>
        <taxon>Craniata</taxon>
        <taxon>Vertebrata</taxon>
        <taxon>Euteleostomi</taxon>
        <taxon>Actinopterygii</taxon>
        <taxon>Neopterygii</taxon>
        <taxon>Teleostei</taxon>
        <taxon>Neoteleostei</taxon>
        <taxon>Acanthomorphata</taxon>
        <taxon>Eupercaria</taxon>
        <taxon>Perciformes</taxon>
        <taxon>Notothenioidei</taxon>
        <taxon>Eleginopidae</taxon>
        <taxon>Eleginops</taxon>
    </lineage>
</organism>
<dbReference type="GO" id="GO:0005634">
    <property type="term" value="C:nucleus"/>
    <property type="evidence" value="ECO:0007669"/>
    <property type="project" value="InterPro"/>
</dbReference>
<evidence type="ECO:0000256" key="1">
    <source>
        <dbReference type="SAM" id="MobiDB-lite"/>
    </source>
</evidence>
<dbReference type="InterPro" id="IPR007199">
    <property type="entry name" value="Rep_factor-A_N"/>
</dbReference>
<dbReference type="SUPFAM" id="SSF50249">
    <property type="entry name" value="Nucleic acid-binding proteins"/>
    <property type="match status" value="1"/>
</dbReference>
<dbReference type="EMBL" id="JAUZQC010000022">
    <property type="protein sequence ID" value="KAK5850855.1"/>
    <property type="molecule type" value="Genomic_DNA"/>
</dbReference>
<evidence type="ECO:0000313" key="4">
    <source>
        <dbReference type="Proteomes" id="UP001346869"/>
    </source>
</evidence>
<comment type="caution">
    <text evidence="3">The sequence shown here is derived from an EMBL/GenBank/DDBJ whole genome shotgun (WGS) entry which is preliminary data.</text>
</comment>
<name>A0AAN7X0Z1_ELEMC</name>
<dbReference type="Proteomes" id="UP001346869">
    <property type="component" value="Unassembled WGS sequence"/>
</dbReference>